<organism evidence="12 13">
    <name type="scientific">Ornatilinea apprima</name>
    <dbReference type="NCBI Taxonomy" id="1134406"/>
    <lineage>
        <taxon>Bacteria</taxon>
        <taxon>Bacillati</taxon>
        <taxon>Chloroflexota</taxon>
        <taxon>Anaerolineae</taxon>
        <taxon>Anaerolineales</taxon>
        <taxon>Anaerolineaceae</taxon>
        <taxon>Ornatilinea</taxon>
    </lineage>
</organism>
<dbReference type="Proteomes" id="UP000050417">
    <property type="component" value="Unassembled WGS sequence"/>
</dbReference>
<evidence type="ECO:0000313" key="13">
    <source>
        <dbReference type="Proteomes" id="UP000050417"/>
    </source>
</evidence>
<dbReference type="InterPro" id="IPR029062">
    <property type="entry name" value="Class_I_gatase-like"/>
</dbReference>
<dbReference type="PANTHER" id="PTHR11922">
    <property type="entry name" value="GMP SYNTHASE-RELATED"/>
    <property type="match status" value="1"/>
</dbReference>
<proteinExistence type="inferred from homology"/>
<keyword evidence="4 9" id="KW-0547">Nucleotide-binding</keyword>
<comment type="pathway">
    <text evidence="2 9">Purine metabolism; GMP biosynthesis; GMP from XMP (L-Gln route): step 1/1.</text>
</comment>
<dbReference type="EMBL" id="LGCL01000008">
    <property type="protein sequence ID" value="KPL79927.1"/>
    <property type="molecule type" value="Genomic_DNA"/>
</dbReference>
<dbReference type="SUPFAM" id="SSF54810">
    <property type="entry name" value="GMP synthetase C-terminal dimerisation domain"/>
    <property type="match status" value="1"/>
</dbReference>
<dbReference type="NCBIfam" id="TIGR00888">
    <property type="entry name" value="guaA_Nterm"/>
    <property type="match status" value="1"/>
</dbReference>
<dbReference type="GO" id="GO:0005829">
    <property type="term" value="C:cytosol"/>
    <property type="evidence" value="ECO:0007669"/>
    <property type="project" value="TreeGrafter"/>
</dbReference>
<accession>A0A0P6XWQ4</accession>
<evidence type="ECO:0000256" key="8">
    <source>
        <dbReference type="ARBA" id="ARBA00022962"/>
    </source>
</evidence>
<dbReference type="PATRIC" id="fig|1134406.4.peg.2845"/>
<dbReference type="CDD" id="cd01742">
    <property type="entry name" value="GATase1_GMP_Synthase"/>
    <property type="match status" value="1"/>
</dbReference>
<keyword evidence="7 9" id="KW-0067">ATP-binding</keyword>
<feature type="active site" evidence="9">
    <location>
        <position position="166"/>
    </location>
</feature>
<keyword evidence="3 9" id="KW-0436">Ligase</keyword>
<protein>
    <recommendedName>
        <fullName evidence="9">GMP synthase [glutamine-hydrolyzing]</fullName>
        <ecNumber evidence="9">6.3.5.2</ecNumber>
    </recommendedName>
    <alternativeName>
        <fullName evidence="9">GMP synthetase</fullName>
    </alternativeName>
    <alternativeName>
        <fullName evidence="9">Glutamine amidotransferase</fullName>
    </alternativeName>
</protein>
<dbReference type="PRINTS" id="PR00096">
    <property type="entry name" value="GATASE"/>
</dbReference>
<dbReference type="PROSITE" id="PS51553">
    <property type="entry name" value="GMPS_ATP_PPASE"/>
    <property type="match status" value="1"/>
</dbReference>
<comment type="subunit">
    <text evidence="9">Homodimer.</text>
</comment>
<keyword evidence="6 9" id="KW-0658">Purine biosynthesis</keyword>
<evidence type="ECO:0000256" key="7">
    <source>
        <dbReference type="ARBA" id="ARBA00022840"/>
    </source>
</evidence>
<feature type="active site" evidence="9">
    <location>
        <position position="168"/>
    </location>
</feature>
<dbReference type="HAMAP" id="MF_00344">
    <property type="entry name" value="GMP_synthase"/>
    <property type="match status" value="1"/>
</dbReference>
<dbReference type="GO" id="GO:0005524">
    <property type="term" value="F:ATP binding"/>
    <property type="evidence" value="ECO:0007669"/>
    <property type="project" value="UniProtKB-UniRule"/>
</dbReference>
<dbReference type="NCBIfam" id="TIGR00884">
    <property type="entry name" value="guaA_Cterm"/>
    <property type="match status" value="1"/>
</dbReference>
<dbReference type="AlphaFoldDB" id="A0A0P6XWQ4"/>
<dbReference type="UniPathway" id="UPA00189">
    <property type="reaction ID" value="UER00296"/>
</dbReference>
<keyword evidence="5 9" id="KW-0332">GMP biosynthesis</keyword>
<feature type="binding site" evidence="10">
    <location>
        <begin position="220"/>
        <end position="226"/>
    </location>
    <ligand>
        <name>ATP</name>
        <dbReference type="ChEBI" id="CHEBI:30616"/>
    </ligand>
</feature>
<dbReference type="SUPFAM" id="SSF52317">
    <property type="entry name" value="Class I glutamine amidotransferase-like"/>
    <property type="match status" value="1"/>
</dbReference>
<dbReference type="STRING" id="1134406.ADN00_02070"/>
<dbReference type="CDD" id="cd01997">
    <property type="entry name" value="GMP_synthase_C"/>
    <property type="match status" value="1"/>
</dbReference>
<dbReference type="Gene3D" id="3.40.50.620">
    <property type="entry name" value="HUPs"/>
    <property type="match status" value="1"/>
</dbReference>
<dbReference type="InterPro" id="IPR025777">
    <property type="entry name" value="GMPS_ATP_PPase_dom"/>
</dbReference>
<evidence type="ECO:0000256" key="10">
    <source>
        <dbReference type="PROSITE-ProRule" id="PRU00886"/>
    </source>
</evidence>
<dbReference type="SUPFAM" id="SSF52402">
    <property type="entry name" value="Adenine nucleotide alpha hydrolases-like"/>
    <property type="match status" value="1"/>
</dbReference>
<sequence length="518" mass="56627">MTDAIAILDFGSQYTQLIARRVRELQVYCEIFPWDAPQDIVLALNPKGYILSGGPSSVYEDGAPTLPGYVLESSLPVLGICYGMHLMAHNLGGHVQGADHREFGPATIEVAAENDLLPVGSQPVWMSHGDRLEALPQGFEVLATSPACPVAAMGNPAARRYGVQFHPEVHHTPGGKDLLRRFAVEICQAAPSWTPDSIIQQAVEQIRARVGGRRVLSAVSGGVDSSVATALVHKAIGNQLTGVFVDHGLLRLNEREQVEAAFRRNLGVNLIVVDAEEQFLSKLSGVTDPEEKRRIIGETFIRTFEAEARKLGEMDFLVQGTIYPDVVESSGPDRSKAQKIKSHHNVGGLPPDLKFELIEPLRYLFKDEVRAVGEALGLPAELVWRQPFPGPGLAVRCLGELTRERLDRLRRADAIFTGELEQAGLLGKKAAGVEKVISQAFVALLPVRSVGVMGDCRTYEEAVALRAVTTDDFMTADWARLPYDLLGRVANRIVNEVKGINRVVYDVTSKPPATIEWE</sequence>
<dbReference type="FunFam" id="3.40.50.620:FF:000001">
    <property type="entry name" value="GMP synthase [glutamine-hydrolyzing]"/>
    <property type="match status" value="1"/>
</dbReference>
<evidence type="ECO:0000259" key="11">
    <source>
        <dbReference type="PROSITE" id="PS51553"/>
    </source>
</evidence>
<evidence type="ECO:0000256" key="5">
    <source>
        <dbReference type="ARBA" id="ARBA00022749"/>
    </source>
</evidence>
<reference evidence="12 13" key="1">
    <citation type="submission" date="2015-07" db="EMBL/GenBank/DDBJ databases">
        <title>Genome sequence of Ornatilinea apprima DSM 23815.</title>
        <authorList>
            <person name="Hemp J."/>
            <person name="Ward L.M."/>
            <person name="Pace L.A."/>
            <person name="Fischer W.W."/>
        </authorList>
    </citation>
    <scope>NUCLEOTIDE SEQUENCE [LARGE SCALE GENOMIC DNA]</scope>
    <source>
        <strain evidence="12 13">P3M-1</strain>
    </source>
</reference>
<dbReference type="OrthoDB" id="9802219at2"/>
<dbReference type="PANTHER" id="PTHR11922:SF2">
    <property type="entry name" value="GMP SYNTHASE [GLUTAMINE-HYDROLYZING]"/>
    <property type="match status" value="1"/>
</dbReference>
<evidence type="ECO:0000256" key="3">
    <source>
        <dbReference type="ARBA" id="ARBA00022598"/>
    </source>
</evidence>
<dbReference type="EC" id="6.3.5.2" evidence="9"/>
<dbReference type="PROSITE" id="PS51273">
    <property type="entry name" value="GATASE_TYPE_1"/>
    <property type="match status" value="1"/>
</dbReference>
<comment type="caution">
    <text evidence="12">The sequence shown here is derived from an EMBL/GenBank/DDBJ whole genome shotgun (WGS) entry which is preliminary data.</text>
</comment>
<dbReference type="InterPro" id="IPR017926">
    <property type="entry name" value="GATASE"/>
</dbReference>
<evidence type="ECO:0000256" key="9">
    <source>
        <dbReference type="HAMAP-Rule" id="MF_00344"/>
    </source>
</evidence>
<comment type="function">
    <text evidence="1 9">Catalyzes the synthesis of GMP from XMP.</text>
</comment>
<dbReference type="NCBIfam" id="NF000848">
    <property type="entry name" value="PRK00074.1"/>
    <property type="match status" value="1"/>
</dbReference>
<dbReference type="Pfam" id="PF00117">
    <property type="entry name" value="GATase"/>
    <property type="match status" value="1"/>
</dbReference>
<evidence type="ECO:0000313" key="12">
    <source>
        <dbReference type="EMBL" id="KPL79927.1"/>
    </source>
</evidence>
<evidence type="ECO:0000256" key="4">
    <source>
        <dbReference type="ARBA" id="ARBA00022741"/>
    </source>
</evidence>
<feature type="domain" description="GMPS ATP-PPase" evidence="11">
    <location>
        <begin position="193"/>
        <end position="385"/>
    </location>
</feature>
<evidence type="ECO:0000256" key="2">
    <source>
        <dbReference type="ARBA" id="ARBA00005153"/>
    </source>
</evidence>
<dbReference type="InterPro" id="IPR022955">
    <property type="entry name" value="GMP_synthase"/>
</dbReference>
<gene>
    <name evidence="9 12" type="primary">guaA</name>
    <name evidence="12" type="ORF">ADN00_02070</name>
</gene>
<evidence type="ECO:0000256" key="1">
    <source>
        <dbReference type="ARBA" id="ARBA00002332"/>
    </source>
</evidence>
<dbReference type="InterPro" id="IPR004739">
    <property type="entry name" value="GMP_synth_GATase"/>
</dbReference>
<dbReference type="Pfam" id="PF00958">
    <property type="entry name" value="GMP_synt_C"/>
    <property type="match status" value="1"/>
</dbReference>
<dbReference type="Gene3D" id="3.30.300.10">
    <property type="match status" value="1"/>
</dbReference>
<dbReference type="Gene3D" id="3.40.50.880">
    <property type="match status" value="1"/>
</dbReference>
<dbReference type="InterPro" id="IPR001674">
    <property type="entry name" value="GMP_synth_C"/>
</dbReference>
<evidence type="ECO:0000256" key="6">
    <source>
        <dbReference type="ARBA" id="ARBA00022755"/>
    </source>
</evidence>
<keyword evidence="13" id="KW-1185">Reference proteome</keyword>
<dbReference type="InterPro" id="IPR014729">
    <property type="entry name" value="Rossmann-like_a/b/a_fold"/>
</dbReference>
<name>A0A0P6XWQ4_9CHLR</name>
<dbReference type="FunFam" id="3.30.300.10:FF:000002">
    <property type="entry name" value="GMP synthase [glutamine-hydrolyzing]"/>
    <property type="match status" value="1"/>
</dbReference>
<feature type="active site" description="Nucleophile" evidence="9">
    <location>
        <position position="81"/>
    </location>
</feature>
<keyword evidence="8 9" id="KW-0315">Glutamine amidotransferase</keyword>
<comment type="catalytic activity">
    <reaction evidence="9">
        <text>XMP + L-glutamine + ATP + H2O = GMP + L-glutamate + AMP + diphosphate + 2 H(+)</text>
        <dbReference type="Rhea" id="RHEA:11680"/>
        <dbReference type="ChEBI" id="CHEBI:15377"/>
        <dbReference type="ChEBI" id="CHEBI:15378"/>
        <dbReference type="ChEBI" id="CHEBI:29985"/>
        <dbReference type="ChEBI" id="CHEBI:30616"/>
        <dbReference type="ChEBI" id="CHEBI:33019"/>
        <dbReference type="ChEBI" id="CHEBI:57464"/>
        <dbReference type="ChEBI" id="CHEBI:58115"/>
        <dbReference type="ChEBI" id="CHEBI:58359"/>
        <dbReference type="ChEBI" id="CHEBI:456215"/>
        <dbReference type="EC" id="6.3.5.2"/>
    </reaction>
</comment>
<dbReference type="GO" id="GO:0003921">
    <property type="term" value="F:GMP synthase activity"/>
    <property type="evidence" value="ECO:0007669"/>
    <property type="project" value="InterPro"/>
</dbReference>
<dbReference type="RefSeq" id="WP_152966223.1">
    <property type="nucleotide sequence ID" value="NZ_LGCL01000008.1"/>
</dbReference>
<dbReference type="FunFam" id="3.40.50.880:FF:000001">
    <property type="entry name" value="GMP synthase [glutamine-hydrolyzing]"/>
    <property type="match status" value="1"/>
</dbReference>